<gene>
    <name evidence="2" type="ORF">KHLLAP_LOCUS5834</name>
</gene>
<feature type="chain" id="PRO_5042478943" evidence="1">
    <location>
        <begin position="21"/>
        <end position="185"/>
    </location>
</feature>
<organism evidence="2 3">
    <name type="scientific">Anthostomella pinea</name>
    <dbReference type="NCBI Taxonomy" id="933095"/>
    <lineage>
        <taxon>Eukaryota</taxon>
        <taxon>Fungi</taxon>
        <taxon>Dikarya</taxon>
        <taxon>Ascomycota</taxon>
        <taxon>Pezizomycotina</taxon>
        <taxon>Sordariomycetes</taxon>
        <taxon>Xylariomycetidae</taxon>
        <taxon>Xylariales</taxon>
        <taxon>Xylariaceae</taxon>
        <taxon>Anthostomella</taxon>
    </lineage>
</organism>
<comment type="caution">
    <text evidence="2">The sequence shown here is derived from an EMBL/GenBank/DDBJ whole genome shotgun (WGS) entry which is preliminary data.</text>
</comment>
<accession>A0AAI8VIV9</accession>
<dbReference type="EMBL" id="CAUWAG010000007">
    <property type="protein sequence ID" value="CAJ2505366.1"/>
    <property type="molecule type" value="Genomic_DNA"/>
</dbReference>
<dbReference type="Proteomes" id="UP001295740">
    <property type="component" value="Unassembled WGS sequence"/>
</dbReference>
<protein>
    <submittedName>
        <fullName evidence="2">Uu.00g127600.m01.CDS01</fullName>
    </submittedName>
</protein>
<reference evidence="2" key="1">
    <citation type="submission" date="2023-10" db="EMBL/GenBank/DDBJ databases">
        <authorList>
            <person name="Hackl T."/>
        </authorList>
    </citation>
    <scope>NUCLEOTIDE SEQUENCE</scope>
</reference>
<proteinExistence type="predicted"/>
<keyword evidence="3" id="KW-1185">Reference proteome</keyword>
<evidence type="ECO:0000313" key="3">
    <source>
        <dbReference type="Proteomes" id="UP001295740"/>
    </source>
</evidence>
<feature type="signal peptide" evidence="1">
    <location>
        <begin position="1"/>
        <end position="20"/>
    </location>
</feature>
<sequence>MARLSRFVLALSIVLPTALGNPLHTTNELAASVVAISNETHAVSVADTEDVFKQRCVPCRSRCGEYHIEYCNIYRHWRRLGRCNECVMSEGIAQCMDDQYLDYEELEPAAEAEDAEDDDDDPRCTPGVFNCKGDTVWACKDSGRWTRLCTHCKDCKLSSEFDGAGPFPFWCKYTGPGEAIFGLVG</sequence>
<evidence type="ECO:0000256" key="1">
    <source>
        <dbReference type="SAM" id="SignalP"/>
    </source>
</evidence>
<keyword evidence="1" id="KW-0732">Signal</keyword>
<evidence type="ECO:0000313" key="2">
    <source>
        <dbReference type="EMBL" id="CAJ2505366.1"/>
    </source>
</evidence>
<name>A0AAI8VIV9_9PEZI</name>
<dbReference type="AlphaFoldDB" id="A0AAI8VIV9"/>